<proteinExistence type="inferred from homology"/>
<evidence type="ECO:0000256" key="2">
    <source>
        <dbReference type="ARBA" id="ARBA00007794"/>
    </source>
</evidence>
<dbReference type="GO" id="GO:0003700">
    <property type="term" value="F:DNA-binding transcription factor activity"/>
    <property type="evidence" value="ECO:0007669"/>
    <property type="project" value="UniProtKB-UniRule"/>
</dbReference>
<keyword evidence="9 12" id="KW-0238">DNA-binding</keyword>
<evidence type="ECO:0000259" key="15">
    <source>
        <dbReference type="Pfam" id="PF00511"/>
    </source>
</evidence>
<evidence type="ECO:0000256" key="7">
    <source>
        <dbReference type="ARBA" id="ARBA00022705"/>
    </source>
</evidence>
<dbReference type="SUPFAM" id="SSF51332">
    <property type="entry name" value="E2 regulatory, transactivation domain"/>
    <property type="match status" value="1"/>
</dbReference>
<comment type="similarity">
    <text evidence="2">Belongs to the papillomaviridae E8^E2C protein family.</text>
</comment>
<dbReference type="InterPro" id="IPR001866">
    <property type="entry name" value="PPV_E2_N"/>
</dbReference>
<dbReference type="Pfam" id="PF00511">
    <property type="entry name" value="PPV_E2_C"/>
    <property type="match status" value="1"/>
</dbReference>
<comment type="subcellular location">
    <subcellularLocation>
        <location evidence="1 12">Host nucleus</location>
    </subcellularLocation>
</comment>
<evidence type="ECO:0000256" key="3">
    <source>
        <dbReference type="ARBA" id="ARBA00022491"/>
    </source>
</evidence>
<comment type="subunit">
    <text evidence="12">Binds DNA as homodimer. Interacts with protein E1; this interaction greatly increases E1 DNA-binding activity. Interacts with protein L1; this interaction enhances E2-dependent replication and transcription activation. Interacts with protein L2; this interaction inhibits E2 transcriptional activity but not DNA replication function E2. Interacts with protein E7; this interaction inhibits E7 oncogenic activity. Interacts with host TAF1; this interaction modulates E2-dependent transcriptional regulation. Interacts with host BRD4; this interaction mediates E2 transcriptional activation function. Additionally, the interaction with host BRD4 on mitotic chromosomes mediates tethering of the viral genome. Interacts with host TOPBP1; this interaction is required for optimal viral DNA replication.</text>
</comment>
<dbReference type="GO" id="GO:0003677">
    <property type="term" value="F:DNA binding"/>
    <property type="evidence" value="ECO:0007669"/>
    <property type="project" value="UniProtKB-UniRule"/>
</dbReference>
<dbReference type="InterPro" id="IPR012677">
    <property type="entry name" value="Nucleotide-bd_a/b_plait_sf"/>
</dbReference>
<evidence type="ECO:0000256" key="4">
    <source>
        <dbReference type="ARBA" id="ARBA00022518"/>
    </source>
</evidence>
<reference evidence="16" key="1">
    <citation type="journal article" date="2018" name="Nat. Med.">
        <title>Expanded skin virome in DOCK8-deficient patients.</title>
        <authorList>
            <consortium name="NISC Comparative Sequencing Program"/>
            <person name="Tirosh O."/>
            <person name="Conlan S."/>
            <person name="Deming C."/>
            <person name="Lee-Lin S.Q."/>
            <person name="Huang X."/>
            <person name="Su H.C."/>
            <person name="Freeman A.F."/>
            <person name="Segre J.A."/>
            <person name="Kong H.H."/>
        </authorList>
    </citation>
    <scope>NUCLEOTIDE SEQUENCE</scope>
    <source>
        <strain evidence="16">HPV-mSK_087</strain>
    </source>
</reference>
<dbReference type="Gene3D" id="3.30.70.330">
    <property type="match status" value="1"/>
</dbReference>
<evidence type="ECO:0000256" key="1">
    <source>
        <dbReference type="ARBA" id="ARBA00004147"/>
    </source>
</evidence>
<keyword evidence="6 12" id="KW-1048">Host nucleus</keyword>
<dbReference type="InterPro" id="IPR035975">
    <property type="entry name" value="E2/EBNA1_C_sf"/>
</dbReference>
<evidence type="ECO:0000256" key="12">
    <source>
        <dbReference type="HAMAP-Rule" id="MF_04001"/>
    </source>
</evidence>
<protein>
    <recommendedName>
        <fullName evidence="12">Regulatory protein E2</fullName>
    </recommendedName>
</protein>
<dbReference type="GO" id="GO:0006275">
    <property type="term" value="P:regulation of DNA replication"/>
    <property type="evidence" value="ECO:0007669"/>
    <property type="project" value="UniProtKB-UniRule"/>
</dbReference>
<dbReference type="InterPro" id="IPR000427">
    <property type="entry name" value="Papillomavirus_E2_C"/>
</dbReference>
<keyword evidence="8 12" id="KW-0805">Transcription regulation</keyword>
<feature type="domain" description="Papillomavirus E2 N-terminal" evidence="14">
    <location>
        <begin position="5"/>
        <end position="201"/>
    </location>
</feature>
<comment type="similarity">
    <text evidence="12">Belongs to the papillomaviridae E2 protein family.</text>
</comment>
<dbReference type="InterPro" id="IPR033668">
    <property type="entry name" value="Reg_prot_E2"/>
</dbReference>
<dbReference type="Gene3D" id="2.170.200.10">
    <property type="entry name" value="Papillomavirus E2 early protein domain"/>
    <property type="match status" value="1"/>
</dbReference>
<dbReference type="GO" id="GO:0039693">
    <property type="term" value="P:viral DNA genome replication"/>
    <property type="evidence" value="ECO:0007669"/>
    <property type="project" value="UniProtKB-UniRule"/>
</dbReference>
<dbReference type="GO" id="GO:0042025">
    <property type="term" value="C:host cell nucleus"/>
    <property type="evidence" value="ECO:0007669"/>
    <property type="project" value="UniProtKB-SubCell"/>
</dbReference>
<evidence type="ECO:0000256" key="9">
    <source>
        <dbReference type="ARBA" id="ARBA00023125"/>
    </source>
</evidence>
<keyword evidence="11 12" id="KW-0804">Transcription</keyword>
<evidence type="ECO:0000256" key="13">
    <source>
        <dbReference type="SAM" id="MobiDB-lite"/>
    </source>
</evidence>
<comment type="caution">
    <text evidence="12">Lacks conserved residue(s) required for the propagation of feature annotation.</text>
</comment>
<comment type="PTM">
    <text evidence="12">Phosphorylated.</text>
</comment>
<feature type="region of interest" description="Disordered" evidence="13">
    <location>
        <begin position="203"/>
        <end position="293"/>
    </location>
</feature>
<feature type="compositionally biased region" description="Polar residues" evidence="13">
    <location>
        <begin position="237"/>
        <end position="254"/>
    </location>
</feature>
<keyword evidence="5 12" id="KW-0597">Phosphoprotein</keyword>
<evidence type="ECO:0000256" key="11">
    <source>
        <dbReference type="ARBA" id="ARBA00023163"/>
    </source>
</evidence>
<dbReference type="HAMAP" id="MF_04001">
    <property type="entry name" value="PPV_E2"/>
    <property type="match status" value="1"/>
</dbReference>
<comment type="function">
    <text evidence="12">Plays a role in the initiation of viral DNA replication. A dimer of E2 interacts with a dimer of E1 in order to improve specificity of E1 DNA binding activity. Once the complex recognizes and binds DNA at specific sites, the E2 dimer is removed from DNA. E2 also regulates viral transcription through binding to the E2RE response element (5'-ACCNNNNNNGGT-3') present in multiple copies in the regulatory regions of the viral genome. Activates or represses transcription depending on E2RE's position with regards to proximal promoter elements including the TATA-box. Repression occurs by sterically hindering the assembly of the transcription initiation complex.</text>
</comment>
<evidence type="ECO:0000256" key="8">
    <source>
        <dbReference type="ARBA" id="ARBA00023015"/>
    </source>
</evidence>
<dbReference type="GO" id="GO:0000166">
    <property type="term" value="F:nucleotide binding"/>
    <property type="evidence" value="ECO:0007669"/>
    <property type="project" value="UniProtKB-UniRule"/>
</dbReference>
<keyword evidence="3 12" id="KW-0678">Repressor</keyword>
<dbReference type="GO" id="GO:0006260">
    <property type="term" value="P:DNA replication"/>
    <property type="evidence" value="ECO:0007669"/>
    <property type="project" value="UniProtKB-KW"/>
</dbReference>
<dbReference type="GO" id="GO:0006351">
    <property type="term" value="P:DNA-templated transcription"/>
    <property type="evidence" value="ECO:0007669"/>
    <property type="project" value="UniProtKB-UniRule"/>
</dbReference>
<keyword evidence="10 12" id="KW-0010">Activator</keyword>
<dbReference type="InterPro" id="IPR042503">
    <property type="entry name" value="Regulatory_protein_E2_N_1"/>
</dbReference>
<accession>A0A385PIR0</accession>
<evidence type="ECO:0000256" key="5">
    <source>
        <dbReference type="ARBA" id="ARBA00022553"/>
    </source>
</evidence>
<name>A0A385PIR0_9PAPI</name>
<dbReference type="SUPFAM" id="SSF54957">
    <property type="entry name" value="Viral DNA-binding domain"/>
    <property type="match status" value="1"/>
</dbReference>
<keyword evidence="7 12" id="KW-0235">DNA replication</keyword>
<sequence length="389" mass="44705">MNQRDLTERLDALQNALSDLIEAGPTELDSIIKYYDLLRKLHVLEYYCKKEGYSNLGLHHIPASRVSEHNAKTAIHMGLVLRSLAKSAYAAESWTLQDTSSDLFASPPKNCFKKGGYEVTVWFDDDKDNAFPYINWSYIYYQDSEDKWHKTEGKVDYDGLYYIEHDGSKSYFLLFYEDSTRYSKNNVWSVHYKNQHIYLPVTSASRRAGDDSSPQTSTHPTRDTSPNPSPHRRRSPQTTESSPGPTQRDQQSTVGRRRRREGESTTSKRRRRLGGRSGVPSADEVGRSHRSVTRTNLTRLERLQEEARDPVLILLRGSANQLKCWRYRCHPKCGSVVFSTVFKWVSDKSKFPEGRMLLSFESVGERDSFLQKHTFPKGTSYTFGSLNAL</sequence>
<feature type="domain" description="Papillomavirus E2 C-terminal" evidence="15">
    <location>
        <begin position="313"/>
        <end position="385"/>
    </location>
</feature>
<dbReference type="InterPro" id="IPR042504">
    <property type="entry name" value="Regulatory_protein_E2_N_2"/>
</dbReference>
<dbReference type="Gene3D" id="1.10.287.30">
    <property type="entry name" value="E2 (early) protein, N terminal domain, subdomain 1"/>
    <property type="match status" value="1"/>
</dbReference>
<dbReference type="Pfam" id="PF00508">
    <property type="entry name" value="PPV_E2_N"/>
    <property type="match status" value="1"/>
</dbReference>
<feature type="region of interest" description="DNA-binding domain" evidence="12">
    <location>
        <begin position="309"/>
        <end position="389"/>
    </location>
</feature>
<evidence type="ECO:0000256" key="10">
    <source>
        <dbReference type="ARBA" id="ARBA00023159"/>
    </source>
</evidence>
<evidence type="ECO:0000313" key="16">
    <source>
        <dbReference type="EMBL" id="AYA93860.1"/>
    </source>
</evidence>
<dbReference type="EMBL" id="MH777230">
    <property type="protein sequence ID" value="AYA93860.1"/>
    <property type="molecule type" value="Genomic_DNA"/>
</dbReference>
<dbReference type="InterPro" id="IPR036050">
    <property type="entry name" value="Regulatory_protein_E2_N"/>
</dbReference>
<evidence type="ECO:0000259" key="14">
    <source>
        <dbReference type="Pfam" id="PF00508"/>
    </source>
</evidence>
<organism evidence="16">
    <name type="scientific">Human papillomavirus</name>
    <dbReference type="NCBI Taxonomy" id="10566"/>
    <lineage>
        <taxon>Viruses</taxon>
        <taxon>Monodnaviria</taxon>
        <taxon>Shotokuvirae</taxon>
        <taxon>Cossaviricota</taxon>
        <taxon>Papovaviricetes</taxon>
        <taxon>Zurhausenvirales</taxon>
        <taxon>Papillomaviridae</taxon>
    </lineage>
</organism>
<keyword evidence="4 12" id="KW-0244">Early protein</keyword>
<gene>
    <name evidence="12" type="primary">E2</name>
</gene>
<evidence type="ECO:0000256" key="6">
    <source>
        <dbReference type="ARBA" id="ARBA00022562"/>
    </source>
</evidence>